<dbReference type="RefSeq" id="WP_090480126.1">
    <property type="nucleotide sequence ID" value="NZ_FOWZ01000002.1"/>
</dbReference>
<dbReference type="Proteomes" id="UP000199331">
    <property type="component" value="Unassembled WGS sequence"/>
</dbReference>
<gene>
    <name evidence="1" type="ORF">SAMN04488060_1783</name>
</gene>
<proteinExistence type="predicted"/>
<evidence type="ECO:0000313" key="2">
    <source>
        <dbReference type="Proteomes" id="UP000199331"/>
    </source>
</evidence>
<reference evidence="2" key="1">
    <citation type="submission" date="2016-10" db="EMBL/GenBank/DDBJ databases">
        <authorList>
            <person name="Varghese N."/>
            <person name="Submissions S."/>
        </authorList>
    </citation>
    <scope>NUCLEOTIDE SEQUENCE [LARGE SCALE GENOMIC DNA]</scope>
    <source>
        <strain evidence="2">CGMCC 1.7715</strain>
    </source>
</reference>
<name>A0A1I5N5W1_9SPHN</name>
<evidence type="ECO:0000313" key="1">
    <source>
        <dbReference type="EMBL" id="SFP16706.1"/>
    </source>
</evidence>
<dbReference type="OrthoDB" id="7406586at2"/>
<sequence>MSNSQNATASNVLAKHWARKGREELDMLEATLNLARRLLASGEVQPYVEGENPFEVPPFDWEASEPKADAPRRIWLGTVSDLESGTGHTVYFAAGLARDADEFRRQLASNLGPTLANGAEVSLGLEEFKFSRTFISPPLRQVLTKFDEGKGAPSQFFFLSRWSENSS</sequence>
<protein>
    <submittedName>
        <fullName evidence="1">Uncharacterized protein</fullName>
    </submittedName>
</protein>
<dbReference type="EMBL" id="FOWZ01000002">
    <property type="protein sequence ID" value="SFP16706.1"/>
    <property type="molecule type" value="Genomic_DNA"/>
</dbReference>
<accession>A0A1I5N5W1</accession>
<dbReference type="STRING" id="604088.SAMN04488060_1783"/>
<dbReference type="AlphaFoldDB" id="A0A1I5N5W1"/>
<keyword evidence="2" id="KW-1185">Reference proteome</keyword>
<organism evidence="1 2">
    <name type="scientific">Qipengyuania nanhaisediminis</name>
    <dbReference type="NCBI Taxonomy" id="604088"/>
    <lineage>
        <taxon>Bacteria</taxon>
        <taxon>Pseudomonadati</taxon>
        <taxon>Pseudomonadota</taxon>
        <taxon>Alphaproteobacteria</taxon>
        <taxon>Sphingomonadales</taxon>
        <taxon>Erythrobacteraceae</taxon>
        <taxon>Qipengyuania</taxon>
    </lineage>
</organism>